<dbReference type="SMART" id="SM00737">
    <property type="entry name" value="ML"/>
    <property type="match status" value="1"/>
</dbReference>
<dbReference type="OMA" id="NATWEND"/>
<dbReference type="Pfam" id="PF02221">
    <property type="entry name" value="E1_DerP2_DerF2"/>
    <property type="match status" value="1"/>
</dbReference>
<reference evidence="3 5" key="2">
    <citation type="journal article" date="2013" name="Nature">
        <title>Insights into bilaterian evolution from three spiralian genomes.</title>
        <authorList>
            <person name="Simakov O."/>
            <person name="Marletaz F."/>
            <person name="Cho S.J."/>
            <person name="Edsinger-Gonzales E."/>
            <person name="Havlak P."/>
            <person name="Hellsten U."/>
            <person name="Kuo D.H."/>
            <person name="Larsson T."/>
            <person name="Lv J."/>
            <person name="Arendt D."/>
            <person name="Savage R."/>
            <person name="Osoegawa K."/>
            <person name="de Jong P."/>
            <person name="Grimwood J."/>
            <person name="Chapman J.A."/>
            <person name="Shapiro H."/>
            <person name="Aerts A."/>
            <person name="Otillar R.P."/>
            <person name="Terry A.Y."/>
            <person name="Boore J.L."/>
            <person name="Grigoriev I.V."/>
            <person name="Lindberg D.R."/>
            <person name="Seaver E.C."/>
            <person name="Weisblat D.A."/>
            <person name="Putnam N.H."/>
            <person name="Rokhsar D.S."/>
        </authorList>
    </citation>
    <scope>NUCLEOTIDE SEQUENCE</scope>
</reference>
<dbReference type="Proteomes" id="UP000015101">
    <property type="component" value="Unassembled WGS sequence"/>
</dbReference>
<dbReference type="KEGG" id="hro:HELRODRAFT_168855"/>
<dbReference type="OrthoDB" id="5970827at2759"/>
<reference evidence="4" key="3">
    <citation type="submission" date="2015-06" db="UniProtKB">
        <authorList>
            <consortium name="EnsemblMetazoa"/>
        </authorList>
    </citation>
    <scope>IDENTIFICATION</scope>
</reference>
<accession>T1F117</accession>
<dbReference type="GO" id="GO:0032934">
    <property type="term" value="F:sterol binding"/>
    <property type="evidence" value="ECO:0000318"/>
    <property type="project" value="GO_Central"/>
</dbReference>
<dbReference type="AlphaFoldDB" id="T1F117"/>
<dbReference type="CTD" id="20202517"/>
<dbReference type="GeneID" id="20202517"/>
<keyword evidence="5" id="KW-1185">Reference proteome</keyword>
<dbReference type="InterPro" id="IPR014756">
    <property type="entry name" value="Ig_E-set"/>
</dbReference>
<feature type="transmembrane region" description="Helical" evidence="1">
    <location>
        <begin position="7"/>
        <end position="26"/>
    </location>
</feature>
<dbReference type="SUPFAM" id="SSF81296">
    <property type="entry name" value="E set domains"/>
    <property type="match status" value="1"/>
</dbReference>
<keyword evidence="1" id="KW-0472">Membrane</keyword>
<dbReference type="eggNOG" id="ENOG502SE6Q">
    <property type="taxonomic scope" value="Eukaryota"/>
</dbReference>
<dbReference type="EMBL" id="AMQM01003118">
    <property type="status" value="NOT_ANNOTATED_CDS"/>
    <property type="molecule type" value="Genomic_DNA"/>
</dbReference>
<gene>
    <name evidence="4" type="primary">20202517</name>
    <name evidence="3" type="ORF">HELRODRAFT_168855</name>
</gene>
<evidence type="ECO:0000313" key="4">
    <source>
        <dbReference type="EnsemblMetazoa" id="HelroP168855"/>
    </source>
</evidence>
<evidence type="ECO:0000256" key="1">
    <source>
        <dbReference type="SAM" id="Phobius"/>
    </source>
</evidence>
<protein>
    <recommendedName>
        <fullName evidence="2">MD-2-related lipid-recognition domain-containing protein</fullName>
    </recommendedName>
</protein>
<organism evidence="4 5">
    <name type="scientific">Helobdella robusta</name>
    <name type="common">Californian leech</name>
    <dbReference type="NCBI Taxonomy" id="6412"/>
    <lineage>
        <taxon>Eukaryota</taxon>
        <taxon>Metazoa</taxon>
        <taxon>Spiralia</taxon>
        <taxon>Lophotrochozoa</taxon>
        <taxon>Annelida</taxon>
        <taxon>Clitellata</taxon>
        <taxon>Hirudinea</taxon>
        <taxon>Rhynchobdellida</taxon>
        <taxon>Glossiphoniidae</taxon>
        <taxon>Helobdella</taxon>
    </lineage>
</organism>
<dbReference type="RefSeq" id="XP_009012956.1">
    <property type="nucleotide sequence ID" value="XM_009014708.1"/>
</dbReference>
<dbReference type="GO" id="GO:0015918">
    <property type="term" value="P:sterol transport"/>
    <property type="evidence" value="ECO:0000318"/>
    <property type="project" value="GO_Central"/>
</dbReference>
<name>T1F117_HELRO</name>
<keyword evidence="1" id="KW-1133">Transmembrane helix</keyword>
<feature type="domain" description="MD-2-related lipid-recognition" evidence="2">
    <location>
        <begin position="90"/>
        <end position="213"/>
    </location>
</feature>
<dbReference type="HOGENOM" id="CLU_1225806_0_0_1"/>
<evidence type="ECO:0000313" key="3">
    <source>
        <dbReference type="EMBL" id="ESO08934.1"/>
    </source>
</evidence>
<evidence type="ECO:0000259" key="2">
    <source>
        <dbReference type="SMART" id="SM00737"/>
    </source>
</evidence>
<keyword evidence="1" id="KW-0812">Transmembrane</keyword>
<proteinExistence type="predicted"/>
<dbReference type="InterPro" id="IPR003172">
    <property type="entry name" value="ML_dom"/>
</dbReference>
<dbReference type="EMBL" id="KB096023">
    <property type="protein sequence ID" value="ESO08934.1"/>
    <property type="molecule type" value="Genomic_DNA"/>
</dbReference>
<evidence type="ECO:0000313" key="5">
    <source>
        <dbReference type="Proteomes" id="UP000015101"/>
    </source>
</evidence>
<sequence length="215" mass="25101">MIKVYQKVILVVLILIGMMLGIYFRFFKRPPLDQILAANVVFSDVEHEMYDYIESKESGEEPVMDEVMRSKIRWEIWVRAMNYVSIGTLFNKCNDTRKVTLGKVILMEDQVRGGLKLRTYLNVTFDKDITAGRIFLACQYNGNDIYSKDWDLCTLEKEIKPEDRIINCPVSKGKRRFVKDLKIPNYLPKGHFIARAWVVDQHNMEIGCGFADFQI</sequence>
<dbReference type="EnsemblMetazoa" id="HelroT168855">
    <property type="protein sequence ID" value="HelroP168855"/>
    <property type="gene ID" value="HelroG168855"/>
</dbReference>
<reference evidence="5" key="1">
    <citation type="submission" date="2012-12" db="EMBL/GenBank/DDBJ databases">
        <authorList>
            <person name="Hellsten U."/>
            <person name="Grimwood J."/>
            <person name="Chapman J.A."/>
            <person name="Shapiro H."/>
            <person name="Aerts A."/>
            <person name="Otillar R.P."/>
            <person name="Terry A.Y."/>
            <person name="Boore J.L."/>
            <person name="Simakov O."/>
            <person name="Marletaz F."/>
            <person name="Cho S.-J."/>
            <person name="Edsinger-Gonzales E."/>
            <person name="Havlak P."/>
            <person name="Kuo D.-H."/>
            <person name="Larsson T."/>
            <person name="Lv J."/>
            <person name="Arendt D."/>
            <person name="Savage R."/>
            <person name="Osoegawa K."/>
            <person name="de Jong P."/>
            <person name="Lindberg D.R."/>
            <person name="Seaver E.C."/>
            <person name="Weisblat D.A."/>
            <person name="Putnam N.H."/>
            <person name="Grigoriev I.V."/>
            <person name="Rokhsar D.S."/>
        </authorList>
    </citation>
    <scope>NUCLEOTIDE SEQUENCE</scope>
</reference>
<dbReference type="InParanoid" id="T1F117"/>